<dbReference type="GO" id="GO:0004347">
    <property type="term" value="F:glucose-6-phosphate isomerase activity"/>
    <property type="evidence" value="ECO:0007669"/>
    <property type="project" value="InterPro"/>
</dbReference>
<comment type="similarity">
    <text evidence="1">Belongs to the PGI/PMI family.</text>
</comment>
<dbReference type="CDD" id="cd05637">
    <property type="entry name" value="SIS_PGI_PMI_2"/>
    <property type="match status" value="1"/>
</dbReference>
<dbReference type="PROSITE" id="PS51464">
    <property type="entry name" value="SIS"/>
    <property type="match status" value="1"/>
</dbReference>
<dbReference type="SUPFAM" id="SSF53697">
    <property type="entry name" value="SIS domain"/>
    <property type="match status" value="1"/>
</dbReference>
<sequence length="323" mass="36025">MEEAILNFHKQFAWEPVVVNAGGLKRHRRFVVGGMGGSSLATGLLVNWMPEINVIVHRDYGLSVLSDAKERLYIASSYSGNTEETIDFAKSALKKGYKVATISIGGKLLKFAEKNNLPHIIIPDTKIQPRSALGFSMLAIAKLIGAEHVLRELHRLSTILKPEALCAAGKKLSRILFGKVPIICASTRNRGVAYNWKIKMNETGKIPAFYNVFPELNHNEMTGFDTIEATKKLSHGFHFVFLTDSVDHPKVQRRMAVCKKLYEDRGLSVTEVPFKGDTTLERIFSSLLIADWTALYLSNVYGTEAEQVPMVEQFKKLITVTGN</sequence>
<accession>A0A1G2MD82</accession>
<keyword evidence="2" id="KW-0413">Isomerase</keyword>
<dbReference type="InterPro" id="IPR046348">
    <property type="entry name" value="SIS_dom_sf"/>
</dbReference>
<evidence type="ECO:0000313" key="4">
    <source>
        <dbReference type="EMBL" id="OHA21857.1"/>
    </source>
</evidence>
<dbReference type="GO" id="GO:1901135">
    <property type="term" value="P:carbohydrate derivative metabolic process"/>
    <property type="evidence" value="ECO:0007669"/>
    <property type="project" value="InterPro"/>
</dbReference>
<dbReference type="GO" id="GO:0004476">
    <property type="term" value="F:mannose-6-phosphate isomerase activity"/>
    <property type="evidence" value="ECO:0007669"/>
    <property type="project" value="InterPro"/>
</dbReference>
<dbReference type="InterPro" id="IPR019490">
    <property type="entry name" value="Glu6P/Mann6P_isomerase_C"/>
</dbReference>
<name>A0A1G2MD82_9BACT</name>
<gene>
    <name evidence="4" type="ORF">A2W52_02530</name>
</gene>
<dbReference type="Proteomes" id="UP000176493">
    <property type="component" value="Unassembled WGS sequence"/>
</dbReference>
<proteinExistence type="inferred from homology"/>
<evidence type="ECO:0000259" key="3">
    <source>
        <dbReference type="PROSITE" id="PS51464"/>
    </source>
</evidence>
<dbReference type="InterPro" id="IPR001347">
    <property type="entry name" value="SIS_dom"/>
</dbReference>
<reference evidence="4 5" key="1">
    <citation type="journal article" date="2016" name="Nat. Commun.">
        <title>Thousands of microbial genomes shed light on interconnected biogeochemical processes in an aquifer system.</title>
        <authorList>
            <person name="Anantharaman K."/>
            <person name="Brown C.T."/>
            <person name="Hug L.A."/>
            <person name="Sharon I."/>
            <person name="Castelle C.J."/>
            <person name="Probst A.J."/>
            <person name="Thomas B.C."/>
            <person name="Singh A."/>
            <person name="Wilkins M.J."/>
            <person name="Karaoz U."/>
            <person name="Brodie E.L."/>
            <person name="Williams K.H."/>
            <person name="Hubbard S.S."/>
            <person name="Banfield J.F."/>
        </authorList>
    </citation>
    <scope>NUCLEOTIDE SEQUENCE [LARGE SCALE GENOMIC DNA]</scope>
</reference>
<evidence type="ECO:0000256" key="2">
    <source>
        <dbReference type="ARBA" id="ARBA00023235"/>
    </source>
</evidence>
<dbReference type="Gene3D" id="3.40.50.10490">
    <property type="entry name" value="Glucose-6-phosphate isomerase like protein, domain 1"/>
    <property type="match status" value="2"/>
</dbReference>
<dbReference type="AlphaFoldDB" id="A0A1G2MD82"/>
<evidence type="ECO:0000256" key="1">
    <source>
        <dbReference type="ARBA" id="ARBA00010523"/>
    </source>
</evidence>
<dbReference type="EMBL" id="MHRJ01000039">
    <property type="protein sequence ID" value="OHA21857.1"/>
    <property type="molecule type" value="Genomic_DNA"/>
</dbReference>
<dbReference type="GO" id="GO:0097367">
    <property type="term" value="F:carbohydrate derivative binding"/>
    <property type="evidence" value="ECO:0007669"/>
    <property type="project" value="InterPro"/>
</dbReference>
<organism evidence="4 5">
    <name type="scientific">Candidatus Taylorbacteria bacterium RIFCSPHIGHO2_02_49_25</name>
    <dbReference type="NCBI Taxonomy" id="1802305"/>
    <lineage>
        <taxon>Bacteria</taxon>
        <taxon>Candidatus Tayloriibacteriota</taxon>
    </lineage>
</organism>
<comment type="caution">
    <text evidence="4">The sequence shown here is derived from an EMBL/GenBank/DDBJ whole genome shotgun (WGS) entry which is preliminary data.</text>
</comment>
<feature type="domain" description="SIS" evidence="3">
    <location>
        <begin position="20"/>
        <end position="149"/>
    </location>
</feature>
<evidence type="ECO:0000313" key="5">
    <source>
        <dbReference type="Proteomes" id="UP000176493"/>
    </source>
</evidence>
<dbReference type="Pfam" id="PF10432">
    <property type="entry name" value="bact-PGI_C"/>
    <property type="match status" value="1"/>
</dbReference>
<dbReference type="GO" id="GO:0005975">
    <property type="term" value="P:carbohydrate metabolic process"/>
    <property type="evidence" value="ECO:0007669"/>
    <property type="project" value="InterPro"/>
</dbReference>
<protein>
    <recommendedName>
        <fullName evidence="3">SIS domain-containing protein</fullName>
    </recommendedName>
</protein>